<dbReference type="EMBL" id="JAFHLR010000029">
    <property type="protein sequence ID" value="KAG5473384.1"/>
    <property type="molecule type" value="Genomic_DNA"/>
</dbReference>
<evidence type="ECO:0000313" key="2">
    <source>
        <dbReference type="Proteomes" id="UP000674143"/>
    </source>
</evidence>
<dbReference type="KEGG" id="loi:92359384"/>
<dbReference type="AlphaFoldDB" id="A0A836GGT2"/>
<organism evidence="1 2">
    <name type="scientific">Leishmania orientalis</name>
    <dbReference type="NCBI Taxonomy" id="2249476"/>
    <lineage>
        <taxon>Eukaryota</taxon>
        <taxon>Discoba</taxon>
        <taxon>Euglenozoa</taxon>
        <taxon>Kinetoplastea</taxon>
        <taxon>Metakinetoplastina</taxon>
        <taxon>Trypanosomatida</taxon>
        <taxon>Trypanosomatidae</taxon>
        <taxon>Leishmaniinae</taxon>
        <taxon>Leishmania</taxon>
    </lineage>
</organism>
<name>A0A836GGT2_9TRYP</name>
<keyword evidence="2" id="KW-1185">Reference proteome</keyword>
<accession>A0A836GGT2</accession>
<comment type="caution">
    <text evidence="1">The sequence shown here is derived from an EMBL/GenBank/DDBJ whole genome shotgun (WGS) entry which is preliminary data.</text>
</comment>
<protein>
    <submittedName>
        <fullName evidence="1">Uncharacterized protein</fullName>
    </submittedName>
</protein>
<sequence>MRRPEPWQRLLSHVRHTIPTPFVLRIGIGPPGTAPPVTATPRTPSSLPIIAANYCELSPFEKDYAARCLEYLAHDIDDAQGEENGAISHTASSCATVPTFPENECATTWRPLFDLVVLPDGSLFIGWIRHHALDLRWGDHAEAYVLDLWQRAPRMLWMHCRERVNALVRRQLPMRHRHLSVFQRKDKVTGTEADQCLQAAVRSLNLATSTAHRLEHAVLQHISKSCRPTLLRVRELMHDIQRRDRELPTGIAIALMRLLIQTLATYYDSMPRDIAEALVASAGRICDLASDSGCHQLLKWGALLIGCADDHGKAHTDVVQGDAATQALTLTLLNSIGMPGDAREAALRWQAEHHLHPLCDVLVSEEALLLDALAVYGSDAKHAQEVAEFSSRGAASDGALDVDATGNNTFCGDVAASHFSRALGQTISESEGEAGMKWAPVRESRQPYLAWLPGTGADAKGCWCTLLTHSRVLLSHSKAGRSRTYNTAMSPYAAAVERVHSMLRIALVRRCLFATTDANISSQYSIITHLFSSAEASLGCLTLIHLATTGVPSEVTEPNAHERALMGLLFLFPSLSLRSLYGGTVEHARALLSAGACVLECSPRLHGSQAFAAPDTSIKMRIPVTSTQDLSSRLLGRESAMICVVHRVSDEPSAAFLLDDLSVSLHSLLRRA</sequence>
<reference evidence="2" key="2">
    <citation type="journal article" date="2021" name="Sci. Data">
        <title>Chromosome-scale genome sequencing, assembly and annotation of six genomes from subfamily Leishmaniinae.</title>
        <authorList>
            <person name="Almutairi H."/>
            <person name="Urbaniak M.D."/>
            <person name="Bates M.D."/>
            <person name="Jariyapan N."/>
            <person name="Kwakye-Nuako G."/>
            <person name="Thomaz Soccol V."/>
            <person name="Al-Salem W.S."/>
            <person name="Dillon R.J."/>
            <person name="Bates P.A."/>
            <person name="Gatherer D."/>
        </authorList>
    </citation>
    <scope>NUCLEOTIDE SEQUENCE [LARGE SCALE GENOMIC DNA]</scope>
</reference>
<dbReference type="RefSeq" id="XP_067061387.1">
    <property type="nucleotide sequence ID" value="XM_067205450.1"/>
</dbReference>
<dbReference type="Proteomes" id="UP000674143">
    <property type="component" value="Unassembled WGS sequence"/>
</dbReference>
<reference evidence="2" key="1">
    <citation type="journal article" date="2021" name="Microbiol. Resour. Announc.">
        <title>LGAAP: Leishmaniinae Genome Assembly and Annotation Pipeline.</title>
        <authorList>
            <person name="Almutairi H."/>
            <person name="Urbaniak M.D."/>
            <person name="Bates M.D."/>
            <person name="Jariyapan N."/>
            <person name="Kwakye-Nuako G."/>
            <person name="Thomaz-Soccol V."/>
            <person name="Al-Salem W.S."/>
            <person name="Dillon R.J."/>
            <person name="Bates P.A."/>
            <person name="Gatherer D."/>
        </authorList>
    </citation>
    <scope>NUCLEOTIDE SEQUENCE [LARGE SCALE GENOMIC DNA]</scope>
</reference>
<dbReference type="GeneID" id="92359384"/>
<proteinExistence type="predicted"/>
<gene>
    <name evidence="1" type="ORF">LSCM4_03447</name>
</gene>
<evidence type="ECO:0000313" key="1">
    <source>
        <dbReference type="EMBL" id="KAG5473384.1"/>
    </source>
</evidence>